<evidence type="ECO:0000313" key="2">
    <source>
        <dbReference type="Proteomes" id="UP000243217"/>
    </source>
</evidence>
<keyword evidence="2" id="KW-1185">Reference proteome</keyword>
<reference evidence="1 2" key="1">
    <citation type="journal article" date="2014" name="Genome Biol. Evol.">
        <title>The secreted proteins of Achlya hypogyna and Thraustotheca clavata identify the ancestral oomycete secretome and reveal gene acquisitions by horizontal gene transfer.</title>
        <authorList>
            <person name="Misner I."/>
            <person name="Blouin N."/>
            <person name="Leonard G."/>
            <person name="Richards T.A."/>
            <person name="Lane C.E."/>
        </authorList>
    </citation>
    <scope>NUCLEOTIDE SEQUENCE [LARGE SCALE GENOMIC DNA]</scope>
    <source>
        <strain evidence="1 2">ATCC 34112</strain>
    </source>
</reference>
<proteinExistence type="predicted"/>
<dbReference type="EMBL" id="JNBS01000573">
    <property type="protein sequence ID" value="OQS04677.1"/>
    <property type="molecule type" value="Genomic_DNA"/>
</dbReference>
<dbReference type="OrthoDB" id="2365600at2759"/>
<dbReference type="AlphaFoldDB" id="A0A1W0A336"/>
<protein>
    <submittedName>
        <fullName evidence="1">Uncharacterized protein</fullName>
    </submittedName>
</protein>
<comment type="caution">
    <text evidence="1">The sequence shown here is derived from an EMBL/GenBank/DDBJ whole genome shotgun (WGS) entry which is preliminary data.</text>
</comment>
<organism evidence="1 2">
    <name type="scientific">Thraustotheca clavata</name>
    <dbReference type="NCBI Taxonomy" id="74557"/>
    <lineage>
        <taxon>Eukaryota</taxon>
        <taxon>Sar</taxon>
        <taxon>Stramenopiles</taxon>
        <taxon>Oomycota</taxon>
        <taxon>Saprolegniomycetes</taxon>
        <taxon>Saprolegniales</taxon>
        <taxon>Achlyaceae</taxon>
        <taxon>Thraustotheca</taxon>
    </lineage>
</organism>
<dbReference type="Proteomes" id="UP000243217">
    <property type="component" value="Unassembled WGS sequence"/>
</dbReference>
<sequence>MNPVFWKLQKDIVQEDGEITMVSTQIVQDKLIHLVSSNSELKFDTIVFVLGTLFKVLGFQECHLFTCLLNAKALMLCPVCLRKLSLVIPQFNVVRRYENLQIFFAQLTYPWASDLSQWCLDRLNYITNGAKGRLEISRAPMSTVDKSKLQLLRLKLAKRKKEKKTPLKSTK</sequence>
<gene>
    <name evidence="1" type="ORF">THRCLA_20820</name>
</gene>
<accession>A0A1W0A336</accession>
<name>A0A1W0A336_9STRA</name>
<evidence type="ECO:0000313" key="1">
    <source>
        <dbReference type="EMBL" id="OQS04677.1"/>
    </source>
</evidence>